<comment type="caution">
    <text evidence="1">The sequence shown here is derived from an EMBL/GenBank/DDBJ whole genome shotgun (WGS) entry which is preliminary data.</text>
</comment>
<evidence type="ECO:0000313" key="1">
    <source>
        <dbReference type="EMBL" id="CAG8611257.1"/>
    </source>
</evidence>
<sequence length="391" mass="42356">MSNESNDILSGANPMKVDDELAFVQIVVTISATVVIYAVLQHIRQPQVVCGAICGVVLGVSVGGHIPGYMDTMFPKDSLVCLKPLTHLIGILNSFIVGVNLNPKILSDNIKFIIPIFICGTILPFTLGLGIAYIMYDTMNNYNVVNADGFSYHVPFLNFVLVVCPSMTITAFPTLWRVLSDLGLTDVDMGTKAITAAFGDHIVGYILIPLVTSKTNIKEFFLTLIFGVIWILIVKFIIYPLLQKFVIRENSNNANPSLSIVAITISIVLLSALITNYIGIHYFLGGFIIGMVFSQETFAENIKYFILSGLNTNISSLGGIECGLAILSSIVAIVGKTLGCIIGAKVIGIPFNDASIIGSLMNYKGALELIILNIGFEKNIINGNVFTILYI</sequence>
<protein>
    <submittedName>
        <fullName evidence="1">6140_t:CDS:1</fullName>
    </submittedName>
</protein>
<accession>A0ACA9MSK5</accession>
<feature type="non-terminal residue" evidence="1">
    <location>
        <position position="391"/>
    </location>
</feature>
<gene>
    <name evidence="1" type="ORF">SPELUC_LOCUS7508</name>
</gene>
<organism evidence="1 2">
    <name type="scientific">Cetraspora pellucida</name>
    <dbReference type="NCBI Taxonomy" id="1433469"/>
    <lineage>
        <taxon>Eukaryota</taxon>
        <taxon>Fungi</taxon>
        <taxon>Fungi incertae sedis</taxon>
        <taxon>Mucoromycota</taxon>
        <taxon>Glomeromycotina</taxon>
        <taxon>Glomeromycetes</taxon>
        <taxon>Diversisporales</taxon>
        <taxon>Gigasporaceae</taxon>
        <taxon>Cetraspora</taxon>
    </lineage>
</organism>
<dbReference type="EMBL" id="CAJVPW010009989">
    <property type="protein sequence ID" value="CAG8611257.1"/>
    <property type="molecule type" value="Genomic_DNA"/>
</dbReference>
<evidence type="ECO:0000313" key="2">
    <source>
        <dbReference type="Proteomes" id="UP000789366"/>
    </source>
</evidence>
<name>A0ACA9MSK5_9GLOM</name>
<keyword evidence="2" id="KW-1185">Reference proteome</keyword>
<reference evidence="1" key="1">
    <citation type="submission" date="2021-06" db="EMBL/GenBank/DDBJ databases">
        <authorList>
            <person name="Kallberg Y."/>
            <person name="Tangrot J."/>
            <person name="Rosling A."/>
        </authorList>
    </citation>
    <scope>NUCLEOTIDE SEQUENCE</scope>
    <source>
        <strain evidence="1">28 12/20/2015</strain>
    </source>
</reference>
<proteinExistence type="predicted"/>
<dbReference type="Proteomes" id="UP000789366">
    <property type="component" value="Unassembled WGS sequence"/>
</dbReference>